<evidence type="ECO:0000256" key="3">
    <source>
        <dbReference type="SAM" id="MobiDB-lite"/>
    </source>
</evidence>
<dbReference type="PROSITE" id="PS51667">
    <property type="entry name" value="WRC"/>
    <property type="match status" value="1"/>
</dbReference>
<dbReference type="AlphaFoldDB" id="A0ABD3LUH8"/>
<proteinExistence type="predicted"/>
<comment type="caution">
    <text evidence="5">The sequence shown here is derived from an EMBL/GenBank/DDBJ whole genome shotgun (WGS) entry which is preliminary data.</text>
</comment>
<evidence type="ECO:0000313" key="5">
    <source>
        <dbReference type="EMBL" id="KAL3755416.1"/>
    </source>
</evidence>
<accession>A0ABD3LUH8</accession>
<keyword evidence="6" id="KW-1185">Reference proteome</keyword>
<dbReference type="Proteomes" id="UP001634007">
    <property type="component" value="Unassembled WGS sequence"/>
</dbReference>
<feature type="region of interest" description="Disordered" evidence="3">
    <location>
        <begin position="1"/>
        <end position="105"/>
    </location>
</feature>
<dbReference type="PANTHER" id="PTHR34122:SF1">
    <property type="entry name" value="EXPRESSED PROTEIN"/>
    <property type="match status" value="1"/>
</dbReference>
<sequence length="370" mass="40183">MRIRKRQARLPLSALSPVPLSDPLSSRSCLVQLRPAHDDDKAGGPVGPRPSDRPNRPPQPVVPETEGRDSSDSAAAGEENRRKRDFPELLQGEEEDGGEQKGNDSSVVVDLLFYDSPRSLVVLRDYLCSPSASAVEYPSWAPANSLPSYQAERWGEGERAFPLKKRRGSLGETAMLDGKDSGFKKMKLVKSGNSRTSKKDARRDDSEEDDDGEFEEGRDQGGGEEKKIVVGIESSGAKKRGRGGVLMEGSRCSRVNGRGWRCCQQTLVGYSLCEHHLGKGRLRSMTSVRSKSKRPNSSSSSRANELLPEERALDPPSKAEGAEDGDEEDDGDIEDKAALKKKVKLGMVKARSMSSLLGQTSCATAIADAP</sequence>
<evidence type="ECO:0000259" key="4">
    <source>
        <dbReference type="PROSITE" id="PS51667"/>
    </source>
</evidence>
<organism evidence="5 6">
    <name type="scientific">Eucalyptus globulus</name>
    <name type="common">Tasmanian blue gum</name>
    <dbReference type="NCBI Taxonomy" id="34317"/>
    <lineage>
        <taxon>Eukaryota</taxon>
        <taxon>Viridiplantae</taxon>
        <taxon>Streptophyta</taxon>
        <taxon>Embryophyta</taxon>
        <taxon>Tracheophyta</taxon>
        <taxon>Spermatophyta</taxon>
        <taxon>Magnoliopsida</taxon>
        <taxon>eudicotyledons</taxon>
        <taxon>Gunneridae</taxon>
        <taxon>Pentapetalae</taxon>
        <taxon>rosids</taxon>
        <taxon>malvids</taxon>
        <taxon>Myrtales</taxon>
        <taxon>Myrtaceae</taxon>
        <taxon>Myrtoideae</taxon>
        <taxon>Eucalypteae</taxon>
        <taxon>Eucalyptus</taxon>
    </lineage>
</organism>
<dbReference type="PANTHER" id="PTHR34122">
    <property type="entry name" value="EXPRESSED PROTEIN-RELATED"/>
    <property type="match status" value="1"/>
</dbReference>
<feature type="domain" description="WRC" evidence="4">
    <location>
        <begin position="246"/>
        <end position="290"/>
    </location>
</feature>
<comment type="caution">
    <text evidence="2">Lacks conserved residue(s) required for the propagation of feature annotation.</text>
</comment>
<evidence type="ECO:0000313" key="6">
    <source>
        <dbReference type="Proteomes" id="UP001634007"/>
    </source>
</evidence>
<name>A0ABD3LUH8_EUCGL</name>
<feature type="compositionally biased region" description="Acidic residues" evidence="3">
    <location>
        <begin position="322"/>
        <end position="333"/>
    </location>
</feature>
<keyword evidence="1" id="KW-0539">Nucleus</keyword>
<evidence type="ECO:0000256" key="2">
    <source>
        <dbReference type="PROSITE-ProRule" id="PRU01002"/>
    </source>
</evidence>
<reference evidence="5 6" key="1">
    <citation type="submission" date="2024-11" db="EMBL/GenBank/DDBJ databases">
        <title>Chromosome-level genome assembly of Eucalyptus globulus Labill. provides insights into its genome evolution.</title>
        <authorList>
            <person name="Li X."/>
        </authorList>
    </citation>
    <scope>NUCLEOTIDE SEQUENCE [LARGE SCALE GENOMIC DNA]</scope>
    <source>
        <strain evidence="5">CL2024</strain>
        <tissue evidence="5">Fresh tender leaves</tissue>
    </source>
</reference>
<evidence type="ECO:0000256" key="1">
    <source>
        <dbReference type="ARBA" id="ARBA00023242"/>
    </source>
</evidence>
<feature type="compositionally biased region" description="Basic and acidic residues" evidence="3">
    <location>
        <begin position="215"/>
        <end position="228"/>
    </location>
</feature>
<feature type="region of interest" description="Disordered" evidence="3">
    <location>
        <begin position="282"/>
        <end position="335"/>
    </location>
</feature>
<dbReference type="InterPro" id="IPR014977">
    <property type="entry name" value="WRC_dom"/>
</dbReference>
<feature type="compositionally biased region" description="Low complexity" evidence="3">
    <location>
        <begin position="10"/>
        <end position="28"/>
    </location>
</feature>
<gene>
    <name evidence="5" type="ORF">ACJRO7_002463</name>
</gene>
<feature type="region of interest" description="Disordered" evidence="3">
    <location>
        <begin position="160"/>
        <end position="250"/>
    </location>
</feature>
<feature type="compositionally biased region" description="Basic and acidic residues" evidence="3">
    <location>
        <begin position="78"/>
        <end position="87"/>
    </location>
</feature>
<dbReference type="Pfam" id="PF08879">
    <property type="entry name" value="WRC"/>
    <property type="match status" value="1"/>
</dbReference>
<dbReference type="EMBL" id="JBJKBG010000001">
    <property type="protein sequence ID" value="KAL3755416.1"/>
    <property type="molecule type" value="Genomic_DNA"/>
</dbReference>
<protein>
    <recommendedName>
        <fullName evidence="4">WRC domain-containing protein</fullName>
    </recommendedName>
</protein>